<dbReference type="InterPro" id="IPR003657">
    <property type="entry name" value="WRKY_dom"/>
</dbReference>
<dbReference type="Pfam" id="PF03106">
    <property type="entry name" value="WRKY"/>
    <property type="match status" value="1"/>
</dbReference>
<evidence type="ECO:0000256" key="3">
    <source>
        <dbReference type="ARBA" id="ARBA00023125"/>
    </source>
</evidence>
<dbReference type="OrthoDB" id="662136at2759"/>
<dbReference type="GO" id="GO:0003700">
    <property type="term" value="F:DNA-binding transcription factor activity"/>
    <property type="evidence" value="ECO:0007669"/>
    <property type="project" value="InterPro"/>
</dbReference>
<comment type="subcellular location">
    <subcellularLocation>
        <location evidence="1">Nucleus</location>
    </subcellularLocation>
</comment>
<sequence>MDNDWDLYAVVKGCTATASTSTTTTTTPVNNSNMSPSDDPFLSSGSMSTFLDDDDDESFNFPSLVEDRPDGAFQGLEEFCKEFCIDPALAAAASGITATTSTLPVGQVFPSQHQIQPTQEIPQMQPQHVNLPTENPFIGSSINFGTTNPQTIRQRRRKNQQMKMVRKMTQEELSADSWAWRKYGQKPIKGSPYPRNYYRCSTLKGCAARKHVERSPTEPDIFVVSYSGEHTHPRPTQRSSLAGSTRTKFSPATTSVEPTANSNIPPMGLPNYSFSSSSLASGSSSSQNTPLMEGDTAALNDDVEMVEELVEVEDEDEDILFQELSGTNNGSDHSSGGDIFSSGLLSPP</sequence>
<keyword evidence="3" id="KW-0238">DNA-binding</keyword>
<dbReference type="EMBL" id="CACTIH010007349">
    <property type="protein sequence ID" value="CAA3010686.1"/>
    <property type="molecule type" value="Genomic_DNA"/>
</dbReference>
<dbReference type="Proteomes" id="UP000594638">
    <property type="component" value="Unassembled WGS sequence"/>
</dbReference>
<dbReference type="Gramene" id="OE9A065717T1">
    <property type="protein sequence ID" value="OE9A065717C1"/>
    <property type="gene ID" value="OE9A065717"/>
</dbReference>
<feature type="region of interest" description="Disordered" evidence="6">
    <location>
        <begin position="19"/>
        <end position="49"/>
    </location>
</feature>
<name>A0A8S0TXH8_OLEEU</name>
<keyword evidence="5" id="KW-0539">Nucleus</keyword>
<dbReference type="GO" id="GO:0005634">
    <property type="term" value="C:nucleus"/>
    <property type="evidence" value="ECO:0007669"/>
    <property type="project" value="UniProtKB-SubCell"/>
</dbReference>
<dbReference type="PANTHER" id="PTHR32096">
    <property type="entry name" value="WRKY TRANSCRIPTION FACTOR 30-RELATED-RELATED"/>
    <property type="match status" value="1"/>
</dbReference>
<evidence type="ECO:0000256" key="5">
    <source>
        <dbReference type="ARBA" id="ARBA00023242"/>
    </source>
</evidence>
<keyword evidence="9" id="KW-1185">Reference proteome</keyword>
<dbReference type="AlphaFoldDB" id="A0A8S0TXH8"/>
<dbReference type="SUPFAM" id="SSF118290">
    <property type="entry name" value="WRKY DNA-binding domain"/>
    <property type="match status" value="1"/>
</dbReference>
<protein>
    <submittedName>
        <fullName evidence="8">Probable WRKY transcription factor 27</fullName>
    </submittedName>
</protein>
<dbReference type="GO" id="GO:0000976">
    <property type="term" value="F:transcription cis-regulatory region binding"/>
    <property type="evidence" value="ECO:0007669"/>
    <property type="project" value="TreeGrafter"/>
</dbReference>
<keyword evidence="4" id="KW-0804">Transcription</keyword>
<evidence type="ECO:0000256" key="1">
    <source>
        <dbReference type="ARBA" id="ARBA00004123"/>
    </source>
</evidence>
<evidence type="ECO:0000256" key="2">
    <source>
        <dbReference type="ARBA" id="ARBA00023015"/>
    </source>
</evidence>
<evidence type="ECO:0000259" key="7">
    <source>
        <dbReference type="PROSITE" id="PS50811"/>
    </source>
</evidence>
<reference evidence="8 9" key="1">
    <citation type="submission" date="2019-12" db="EMBL/GenBank/DDBJ databases">
        <authorList>
            <person name="Alioto T."/>
            <person name="Alioto T."/>
            <person name="Gomez Garrido J."/>
        </authorList>
    </citation>
    <scope>NUCLEOTIDE SEQUENCE [LARGE SCALE GENOMIC DNA]</scope>
</reference>
<feature type="compositionally biased region" description="Low complexity" evidence="6">
    <location>
        <begin position="273"/>
        <end position="286"/>
    </location>
</feature>
<dbReference type="PANTHER" id="PTHR32096:SF80">
    <property type="entry name" value="WRKY TRANSCRIPTION FACTOR 27-RELATED"/>
    <property type="match status" value="1"/>
</dbReference>
<gene>
    <name evidence="8" type="ORF">OLEA9_A065717</name>
</gene>
<proteinExistence type="predicted"/>
<comment type="caution">
    <text evidence="8">The sequence shown here is derived from an EMBL/GenBank/DDBJ whole genome shotgun (WGS) entry which is preliminary data.</text>
</comment>
<dbReference type="InterPro" id="IPR044810">
    <property type="entry name" value="WRKY_plant"/>
</dbReference>
<feature type="compositionally biased region" description="Polar residues" evidence="6">
    <location>
        <begin position="234"/>
        <end position="264"/>
    </location>
</feature>
<feature type="region of interest" description="Disordered" evidence="6">
    <location>
        <begin position="226"/>
        <end position="301"/>
    </location>
</feature>
<keyword evidence="2" id="KW-0805">Transcription regulation</keyword>
<accession>A0A8S0TXH8</accession>
<evidence type="ECO:0000256" key="6">
    <source>
        <dbReference type="SAM" id="MobiDB-lite"/>
    </source>
</evidence>
<evidence type="ECO:0000313" key="8">
    <source>
        <dbReference type="EMBL" id="CAA3010686.1"/>
    </source>
</evidence>
<feature type="region of interest" description="Disordered" evidence="6">
    <location>
        <begin position="316"/>
        <end position="348"/>
    </location>
</feature>
<feature type="domain" description="WRKY" evidence="7">
    <location>
        <begin position="169"/>
        <end position="235"/>
    </location>
</feature>
<organism evidence="8 9">
    <name type="scientific">Olea europaea subsp. europaea</name>
    <dbReference type="NCBI Taxonomy" id="158383"/>
    <lineage>
        <taxon>Eukaryota</taxon>
        <taxon>Viridiplantae</taxon>
        <taxon>Streptophyta</taxon>
        <taxon>Embryophyta</taxon>
        <taxon>Tracheophyta</taxon>
        <taxon>Spermatophyta</taxon>
        <taxon>Magnoliopsida</taxon>
        <taxon>eudicotyledons</taxon>
        <taxon>Gunneridae</taxon>
        <taxon>Pentapetalae</taxon>
        <taxon>asterids</taxon>
        <taxon>lamiids</taxon>
        <taxon>Lamiales</taxon>
        <taxon>Oleaceae</taxon>
        <taxon>Oleeae</taxon>
        <taxon>Olea</taxon>
    </lineage>
</organism>
<evidence type="ECO:0000313" key="9">
    <source>
        <dbReference type="Proteomes" id="UP000594638"/>
    </source>
</evidence>
<dbReference type="Gene3D" id="2.20.25.80">
    <property type="entry name" value="WRKY domain"/>
    <property type="match status" value="1"/>
</dbReference>
<dbReference type="InterPro" id="IPR036576">
    <property type="entry name" value="WRKY_dom_sf"/>
</dbReference>
<evidence type="ECO:0000256" key="4">
    <source>
        <dbReference type="ARBA" id="ARBA00023163"/>
    </source>
</evidence>
<feature type="compositionally biased region" description="Polar residues" evidence="6">
    <location>
        <begin position="324"/>
        <end position="334"/>
    </location>
</feature>
<dbReference type="SMART" id="SM00774">
    <property type="entry name" value="WRKY"/>
    <property type="match status" value="1"/>
</dbReference>
<dbReference type="PROSITE" id="PS50811">
    <property type="entry name" value="WRKY"/>
    <property type="match status" value="1"/>
</dbReference>